<dbReference type="InterPro" id="IPR006367">
    <property type="entry name" value="Sirohaem_synthase_N"/>
</dbReference>
<gene>
    <name evidence="14" type="ORF">SAMN04489764_5276</name>
</gene>
<dbReference type="InterPro" id="IPR006366">
    <property type="entry name" value="CobA/CysG_C"/>
</dbReference>
<dbReference type="InterPro" id="IPR014776">
    <property type="entry name" value="4pyrrole_Mease_sub2"/>
</dbReference>
<organism evidence="14 15">
    <name type="scientific">Thermostaphylospora chromogena</name>
    <dbReference type="NCBI Taxonomy" id="35622"/>
    <lineage>
        <taxon>Bacteria</taxon>
        <taxon>Bacillati</taxon>
        <taxon>Actinomycetota</taxon>
        <taxon>Actinomycetes</taxon>
        <taxon>Streptosporangiales</taxon>
        <taxon>Thermomonosporaceae</taxon>
        <taxon>Thermostaphylospora</taxon>
    </lineage>
</organism>
<evidence type="ECO:0000256" key="8">
    <source>
        <dbReference type="ARBA" id="ARBA00023239"/>
    </source>
</evidence>
<dbReference type="NCBIfam" id="TIGR01470">
    <property type="entry name" value="cysG_Nterm"/>
    <property type="match status" value="1"/>
</dbReference>
<keyword evidence="3 14" id="KW-0489">Methyltransferase</keyword>
<dbReference type="GO" id="GO:0009236">
    <property type="term" value="P:cobalamin biosynthetic process"/>
    <property type="evidence" value="ECO:0007669"/>
    <property type="project" value="UniProtKB-KW"/>
</dbReference>
<name>A0A1H1I6K4_9ACTN</name>
<feature type="active site" description="Proton donor" evidence="12">
    <location>
        <position position="215"/>
    </location>
</feature>
<dbReference type="NCBIfam" id="TIGR01469">
    <property type="entry name" value="cobA_cysG_Cterm"/>
    <property type="match status" value="1"/>
</dbReference>
<dbReference type="OrthoDB" id="9815856at2"/>
<keyword evidence="5" id="KW-0949">S-adenosyl-L-methionine</keyword>
<proteinExistence type="predicted"/>
<dbReference type="STRING" id="35622.SAMN04489764_5276"/>
<keyword evidence="2" id="KW-0169">Cobalamin biosynthesis</keyword>
<evidence type="ECO:0000256" key="6">
    <source>
        <dbReference type="ARBA" id="ARBA00023002"/>
    </source>
</evidence>
<dbReference type="FunFam" id="3.40.1010.10:FF:000003">
    <property type="entry name" value="Putative Uroporphyrinogen-III C-methyltransferase"/>
    <property type="match status" value="1"/>
</dbReference>
<dbReference type="Proteomes" id="UP000217103">
    <property type="component" value="Unassembled WGS sequence"/>
</dbReference>
<dbReference type="CDD" id="cd11642">
    <property type="entry name" value="SUMT"/>
    <property type="match status" value="1"/>
</dbReference>
<sequence>MSPYLLGLRLSGRRVLVVGGGRVAQRRVPALVDAGARVTLVSPSVTPALEDLAATGRITWEARPYRVGDCDGAWLVHACTDDRAVNTAVAAEAEAKRIWCVRADDKEASAAWTPASGRVGEVSVAVTAGGDPRRAAGIRDAVVEALRDGTIDARRSRTKPVGVALVGGGPGDPGLITVRGRQLLAQADVVIADRLAPRQLLDELPPDVELIDAAKIPYGRYLAQEKINELLVERARAGKFVVRLKGGDPFVFGRGGEELLACARAGIPVTVVPGVTSPVAVPAAAGVPVTHRGVSQEFHVVSVHVPPGHPSSTVDWSALARSKGTLVLMMAVERIGPVAETLLQDGRSPETPVMVVQDGTLPTQRAIYATLSTVAERVKAAGIRPPAIVLVGDVVKIGQEVEMVRAERIP</sequence>
<evidence type="ECO:0000256" key="5">
    <source>
        <dbReference type="ARBA" id="ARBA00022691"/>
    </source>
</evidence>
<dbReference type="RefSeq" id="WP_093262851.1">
    <property type="nucleotide sequence ID" value="NZ_FNKK01000002.1"/>
</dbReference>
<dbReference type="Gene3D" id="3.40.50.720">
    <property type="entry name" value="NAD(P)-binding Rossmann-like Domain"/>
    <property type="match status" value="1"/>
</dbReference>
<evidence type="ECO:0000256" key="11">
    <source>
        <dbReference type="ARBA" id="ARBA00047561"/>
    </source>
</evidence>
<dbReference type="AlphaFoldDB" id="A0A1H1I6K4"/>
<keyword evidence="8" id="KW-0456">Lyase</keyword>
<keyword evidence="6" id="KW-0560">Oxidoreductase</keyword>
<evidence type="ECO:0000313" key="15">
    <source>
        <dbReference type="Proteomes" id="UP000217103"/>
    </source>
</evidence>
<dbReference type="Pfam" id="PF13241">
    <property type="entry name" value="NAD_binding_7"/>
    <property type="match status" value="1"/>
</dbReference>
<dbReference type="GO" id="GO:0051266">
    <property type="term" value="F:sirohydrochlorin ferrochelatase activity"/>
    <property type="evidence" value="ECO:0007669"/>
    <property type="project" value="InterPro"/>
</dbReference>
<dbReference type="NCBIfam" id="NF004790">
    <property type="entry name" value="PRK06136.1"/>
    <property type="match status" value="1"/>
</dbReference>
<evidence type="ECO:0000256" key="10">
    <source>
        <dbReference type="ARBA" id="ARBA00023268"/>
    </source>
</evidence>
<evidence type="ECO:0000256" key="7">
    <source>
        <dbReference type="ARBA" id="ARBA00023027"/>
    </source>
</evidence>
<evidence type="ECO:0000259" key="13">
    <source>
        <dbReference type="Pfam" id="PF00590"/>
    </source>
</evidence>
<evidence type="ECO:0000256" key="4">
    <source>
        <dbReference type="ARBA" id="ARBA00022679"/>
    </source>
</evidence>
<evidence type="ECO:0000256" key="9">
    <source>
        <dbReference type="ARBA" id="ARBA00023244"/>
    </source>
</evidence>
<dbReference type="FunFam" id="3.30.950.10:FF:000001">
    <property type="entry name" value="Siroheme synthase"/>
    <property type="match status" value="1"/>
</dbReference>
<dbReference type="Pfam" id="PF00590">
    <property type="entry name" value="TP_methylase"/>
    <property type="match status" value="1"/>
</dbReference>
<dbReference type="GO" id="GO:0051287">
    <property type="term" value="F:NAD binding"/>
    <property type="evidence" value="ECO:0007669"/>
    <property type="project" value="InterPro"/>
</dbReference>
<keyword evidence="4 14" id="KW-0808">Transferase</keyword>
<dbReference type="Gene3D" id="3.30.950.10">
    <property type="entry name" value="Methyltransferase, Cobalt-precorrin-4 Transmethylase, Domain 2"/>
    <property type="match status" value="1"/>
</dbReference>
<dbReference type="InterPro" id="IPR012409">
    <property type="entry name" value="Sirohaem_synth"/>
</dbReference>
<reference evidence="14 15" key="1">
    <citation type="submission" date="2016-10" db="EMBL/GenBank/DDBJ databases">
        <authorList>
            <person name="de Groot N.N."/>
        </authorList>
    </citation>
    <scope>NUCLEOTIDE SEQUENCE [LARGE SCALE GENOMIC DNA]</scope>
    <source>
        <strain evidence="14 15">DSM 43794</strain>
    </source>
</reference>
<dbReference type="PIRSF" id="PIRSF036426">
    <property type="entry name" value="Sirohaem_synth"/>
    <property type="match status" value="1"/>
</dbReference>
<dbReference type="InterPro" id="IPR036291">
    <property type="entry name" value="NAD(P)-bd_dom_sf"/>
</dbReference>
<keyword evidence="9" id="KW-0627">Porphyrin biosynthesis</keyword>
<comment type="catalytic activity">
    <reaction evidence="11">
        <text>precorrin-2 + NAD(+) = sirohydrochlorin + NADH + 2 H(+)</text>
        <dbReference type="Rhea" id="RHEA:15613"/>
        <dbReference type="ChEBI" id="CHEBI:15378"/>
        <dbReference type="ChEBI" id="CHEBI:57540"/>
        <dbReference type="ChEBI" id="CHEBI:57945"/>
        <dbReference type="ChEBI" id="CHEBI:58351"/>
        <dbReference type="ChEBI" id="CHEBI:58827"/>
        <dbReference type="EC" id="1.3.1.76"/>
    </reaction>
</comment>
<evidence type="ECO:0000256" key="12">
    <source>
        <dbReference type="PIRSR" id="PIRSR036426-1"/>
    </source>
</evidence>
<dbReference type="Gene3D" id="3.40.1010.10">
    <property type="entry name" value="Cobalt-precorrin-4 Transmethylase, Domain 1"/>
    <property type="match status" value="1"/>
</dbReference>
<dbReference type="GO" id="GO:0032259">
    <property type="term" value="P:methylation"/>
    <property type="evidence" value="ECO:0007669"/>
    <property type="project" value="UniProtKB-KW"/>
</dbReference>
<keyword evidence="10" id="KW-0511">Multifunctional enzyme</keyword>
<feature type="domain" description="Tetrapyrrole methylase" evidence="13">
    <location>
        <begin position="163"/>
        <end position="374"/>
    </location>
</feature>
<keyword evidence="7" id="KW-0520">NAD</keyword>
<dbReference type="GO" id="GO:0004851">
    <property type="term" value="F:uroporphyrin-III C-methyltransferase activity"/>
    <property type="evidence" value="ECO:0007669"/>
    <property type="project" value="InterPro"/>
</dbReference>
<evidence type="ECO:0000256" key="3">
    <source>
        <dbReference type="ARBA" id="ARBA00022603"/>
    </source>
</evidence>
<dbReference type="SUPFAM" id="SSF51735">
    <property type="entry name" value="NAD(P)-binding Rossmann-fold domains"/>
    <property type="match status" value="1"/>
</dbReference>
<dbReference type="GO" id="GO:0043115">
    <property type="term" value="F:precorrin-2 dehydrogenase activity"/>
    <property type="evidence" value="ECO:0007669"/>
    <property type="project" value="UniProtKB-EC"/>
</dbReference>
<dbReference type="InterPro" id="IPR035996">
    <property type="entry name" value="4pyrrol_Methylase_sf"/>
</dbReference>
<dbReference type="GO" id="GO:0019354">
    <property type="term" value="P:siroheme biosynthetic process"/>
    <property type="evidence" value="ECO:0007669"/>
    <property type="project" value="UniProtKB-UniPathway"/>
</dbReference>
<protein>
    <submittedName>
        <fullName evidence="14">Uroporphyrinogen-III C-methyltransferase</fullName>
    </submittedName>
</protein>
<dbReference type="InterPro" id="IPR050161">
    <property type="entry name" value="Siro_Cobalamin_biosynth"/>
</dbReference>
<accession>A0A1H1I6K4</accession>
<feature type="active site" description="Proton acceptor" evidence="12">
    <location>
        <position position="193"/>
    </location>
</feature>
<dbReference type="UniPathway" id="UPA00262">
    <property type="reaction ID" value="UER00222"/>
</dbReference>
<dbReference type="EMBL" id="FNKK01000002">
    <property type="protein sequence ID" value="SDR33354.1"/>
    <property type="molecule type" value="Genomic_DNA"/>
</dbReference>
<keyword evidence="15" id="KW-1185">Reference proteome</keyword>
<evidence type="ECO:0000256" key="1">
    <source>
        <dbReference type="ARBA" id="ARBA00005010"/>
    </source>
</evidence>
<dbReference type="PANTHER" id="PTHR45790">
    <property type="entry name" value="SIROHEME SYNTHASE-RELATED"/>
    <property type="match status" value="1"/>
</dbReference>
<dbReference type="SUPFAM" id="SSF53790">
    <property type="entry name" value="Tetrapyrrole methylase"/>
    <property type="match status" value="1"/>
</dbReference>
<dbReference type="InterPro" id="IPR014777">
    <property type="entry name" value="4pyrrole_Mease_sub1"/>
</dbReference>
<dbReference type="InterPro" id="IPR000878">
    <property type="entry name" value="4pyrrol_Mease"/>
</dbReference>
<evidence type="ECO:0000256" key="2">
    <source>
        <dbReference type="ARBA" id="ARBA00022573"/>
    </source>
</evidence>
<comment type="pathway">
    <text evidence="1">Porphyrin-containing compound metabolism; siroheme biosynthesis; sirohydrochlorin from precorrin-2: step 1/1.</text>
</comment>
<dbReference type="PANTHER" id="PTHR45790:SF3">
    <property type="entry name" value="S-ADENOSYL-L-METHIONINE-DEPENDENT UROPORPHYRINOGEN III METHYLTRANSFERASE, CHLOROPLASTIC"/>
    <property type="match status" value="1"/>
</dbReference>
<evidence type="ECO:0000313" key="14">
    <source>
        <dbReference type="EMBL" id="SDR33354.1"/>
    </source>
</evidence>